<proteinExistence type="predicted"/>
<comment type="caution">
    <text evidence="1">The sequence shown here is derived from an EMBL/GenBank/DDBJ whole genome shotgun (WGS) entry which is preliminary data.</text>
</comment>
<name>H5V6S6_ATLHE</name>
<gene>
    <name evidence="1" type="ORF">EH105704_19_00010</name>
</gene>
<evidence type="ECO:0000313" key="2">
    <source>
        <dbReference type="Proteomes" id="UP000010297"/>
    </source>
</evidence>
<protein>
    <submittedName>
        <fullName evidence="1">Putative prophage regulatory protein</fullName>
    </submittedName>
</protein>
<dbReference type="AlphaFoldDB" id="H5V6S6"/>
<dbReference type="Gene3D" id="1.10.238.160">
    <property type="match status" value="1"/>
</dbReference>
<dbReference type="InterPro" id="IPR010260">
    <property type="entry name" value="AlpA"/>
</dbReference>
<dbReference type="Pfam" id="PF05930">
    <property type="entry name" value="Phage_AlpA"/>
    <property type="match status" value="1"/>
</dbReference>
<reference evidence="1 2" key="1">
    <citation type="submission" date="2012-02" db="EMBL/GenBank/DDBJ databases">
        <title>Whole genome shotgun sequence of Escherichia hermannii NBRC 105704.</title>
        <authorList>
            <person name="Yoshida I."/>
            <person name="Hosoyama A."/>
            <person name="Tsuchikane K."/>
            <person name="Katsumata H."/>
            <person name="Yamazaki S."/>
            <person name="Fujita N."/>
        </authorList>
    </citation>
    <scope>NUCLEOTIDE SEQUENCE [LARGE SCALE GENOMIC DNA]</scope>
    <source>
        <strain evidence="1 2">NBRC 105704</strain>
    </source>
</reference>
<accession>H5V6S6</accession>
<dbReference type="eggNOG" id="COG3311">
    <property type="taxonomic scope" value="Bacteria"/>
</dbReference>
<sequence length="73" mass="8691">MNINNHTKQEILSFYGFETDRLVRESERHKITAISRSQAWKLERDGRFPPRKKLGNSSCAWLLSDLLLWCNQR</sequence>
<organism evidence="1 2">
    <name type="scientific">Atlantibacter hermannii NBRC 105704</name>
    <dbReference type="NCBI Taxonomy" id="1115512"/>
    <lineage>
        <taxon>Bacteria</taxon>
        <taxon>Pseudomonadati</taxon>
        <taxon>Pseudomonadota</taxon>
        <taxon>Gammaproteobacteria</taxon>
        <taxon>Enterobacterales</taxon>
        <taxon>Enterobacteriaceae</taxon>
        <taxon>Atlantibacter</taxon>
    </lineage>
</organism>
<evidence type="ECO:0000313" key="1">
    <source>
        <dbReference type="EMBL" id="GAB53684.1"/>
    </source>
</evidence>
<dbReference type="Proteomes" id="UP000010297">
    <property type="component" value="Unassembled WGS sequence"/>
</dbReference>
<keyword evidence="2" id="KW-1185">Reference proteome</keyword>
<dbReference type="EMBL" id="BAFF01000019">
    <property type="protein sequence ID" value="GAB53684.1"/>
    <property type="molecule type" value="Genomic_DNA"/>
</dbReference>